<evidence type="ECO:0000256" key="1">
    <source>
        <dbReference type="SAM" id="Phobius"/>
    </source>
</evidence>
<organism evidence="2">
    <name type="scientific">Anguilla anguilla</name>
    <name type="common">European freshwater eel</name>
    <name type="synonym">Muraena anguilla</name>
    <dbReference type="NCBI Taxonomy" id="7936"/>
    <lineage>
        <taxon>Eukaryota</taxon>
        <taxon>Metazoa</taxon>
        <taxon>Chordata</taxon>
        <taxon>Craniata</taxon>
        <taxon>Vertebrata</taxon>
        <taxon>Euteleostomi</taxon>
        <taxon>Actinopterygii</taxon>
        <taxon>Neopterygii</taxon>
        <taxon>Teleostei</taxon>
        <taxon>Anguilliformes</taxon>
        <taxon>Anguillidae</taxon>
        <taxon>Anguilla</taxon>
    </lineage>
</organism>
<sequence>MYQTVDFDTPNVLAMSQINLFRFFYSMMAYFTGIDTSFVLILRDNSNRLQIQTPHLQSNLDRFLSFLVHELMMQKHTAGQEPAEQPLLLVPKWGGGLLCIYIKGCNFYMVSTHDMM</sequence>
<keyword evidence="1" id="KW-0472">Membrane</keyword>
<keyword evidence="1" id="KW-0812">Transmembrane</keyword>
<name>A0A0E9XHA8_ANGAN</name>
<dbReference type="AlphaFoldDB" id="A0A0E9XHA8"/>
<dbReference type="EMBL" id="GBXM01006776">
    <property type="protein sequence ID" value="JAI01802.1"/>
    <property type="molecule type" value="Transcribed_RNA"/>
</dbReference>
<reference evidence="2" key="2">
    <citation type="journal article" date="2015" name="Fish Shellfish Immunol.">
        <title>Early steps in the European eel (Anguilla anguilla)-Vibrio vulnificus interaction in the gills: Role of the RtxA13 toxin.</title>
        <authorList>
            <person name="Callol A."/>
            <person name="Pajuelo D."/>
            <person name="Ebbesson L."/>
            <person name="Teles M."/>
            <person name="MacKenzie S."/>
            <person name="Amaro C."/>
        </authorList>
    </citation>
    <scope>NUCLEOTIDE SEQUENCE</scope>
</reference>
<keyword evidence="1" id="KW-1133">Transmembrane helix</keyword>
<evidence type="ECO:0000313" key="2">
    <source>
        <dbReference type="EMBL" id="JAI01802.1"/>
    </source>
</evidence>
<accession>A0A0E9XHA8</accession>
<protein>
    <submittedName>
        <fullName evidence="2">Uncharacterized protein</fullName>
    </submittedName>
</protein>
<proteinExistence type="predicted"/>
<reference evidence="2" key="1">
    <citation type="submission" date="2014-11" db="EMBL/GenBank/DDBJ databases">
        <authorList>
            <person name="Amaro Gonzalez C."/>
        </authorList>
    </citation>
    <scope>NUCLEOTIDE SEQUENCE</scope>
</reference>
<feature type="transmembrane region" description="Helical" evidence="1">
    <location>
        <begin position="20"/>
        <end position="42"/>
    </location>
</feature>